<name>E6LLJ6_9FIRM</name>
<evidence type="ECO:0000313" key="1">
    <source>
        <dbReference type="EMBL" id="EFU77286.1"/>
    </source>
</evidence>
<dbReference type="HOGENOM" id="CLU_3185247_0_0_9"/>
<organism evidence="1 2">
    <name type="scientific">Lachnoanaerobaculum saburreum DSM 3986</name>
    <dbReference type="NCBI Taxonomy" id="887325"/>
    <lineage>
        <taxon>Bacteria</taxon>
        <taxon>Bacillati</taxon>
        <taxon>Bacillota</taxon>
        <taxon>Clostridia</taxon>
        <taxon>Lachnospirales</taxon>
        <taxon>Lachnospiraceae</taxon>
        <taxon>Lachnoanaerobaculum</taxon>
    </lineage>
</organism>
<evidence type="ECO:0000313" key="2">
    <source>
        <dbReference type="Proteomes" id="UP000003434"/>
    </source>
</evidence>
<comment type="caution">
    <text evidence="1">The sequence shown here is derived from an EMBL/GenBank/DDBJ whole genome shotgun (WGS) entry which is preliminary data.</text>
</comment>
<dbReference type="EMBL" id="AEPW01000029">
    <property type="protein sequence ID" value="EFU77286.1"/>
    <property type="molecule type" value="Genomic_DNA"/>
</dbReference>
<dbReference type="Proteomes" id="UP000003434">
    <property type="component" value="Unassembled WGS sequence"/>
</dbReference>
<dbReference type="AlphaFoldDB" id="E6LLJ6"/>
<reference evidence="1 2" key="1">
    <citation type="submission" date="2010-12" db="EMBL/GenBank/DDBJ databases">
        <authorList>
            <person name="Muzny D."/>
            <person name="Qin X."/>
            <person name="Deng J."/>
            <person name="Jiang H."/>
            <person name="Liu Y."/>
            <person name="Qu J."/>
            <person name="Song X.-Z."/>
            <person name="Zhang L."/>
            <person name="Thornton R."/>
            <person name="Coyle M."/>
            <person name="Francisco L."/>
            <person name="Jackson L."/>
            <person name="Javaid M."/>
            <person name="Korchina V."/>
            <person name="Kovar C."/>
            <person name="Mata R."/>
            <person name="Mathew T."/>
            <person name="Ngo R."/>
            <person name="Nguyen L."/>
            <person name="Nguyen N."/>
            <person name="Okwuonu G."/>
            <person name="Ongeri F."/>
            <person name="Pham C."/>
            <person name="Simmons D."/>
            <person name="Wilczek-Boney K."/>
            <person name="Hale W."/>
            <person name="Jakkamsetti A."/>
            <person name="Pham P."/>
            <person name="Ruth R."/>
            <person name="San Lucas F."/>
            <person name="Warren J."/>
            <person name="Zhang J."/>
            <person name="Zhao Z."/>
            <person name="Zhou C."/>
            <person name="Zhu D."/>
            <person name="Lee S."/>
            <person name="Bess C."/>
            <person name="Blankenburg K."/>
            <person name="Forbes L."/>
            <person name="Fu Q."/>
            <person name="Gubbala S."/>
            <person name="Hirani K."/>
            <person name="Jayaseelan J.C."/>
            <person name="Lara F."/>
            <person name="Munidasa M."/>
            <person name="Palculict T."/>
            <person name="Patil S."/>
            <person name="Pu L.-L."/>
            <person name="Saada N."/>
            <person name="Tang L."/>
            <person name="Weissenberger G."/>
            <person name="Zhu Y."/>
            <person name="Hemphill L."/>
            <person name="Shang Y."/>
            <person name="Youmans B."/>
            <person name="Ayvaz T."/>
            <person name="Ross M."/>
            <person name="Santibanez J."/>
            <person name="Aqrawi P."/>
            <person name="Gross S."/>
            <person name="Joshi V."/>
            <person name="Fowler G."/>
            <person name="Nazareth L."/>
            <person name="Reid J."/>
            <person name="Worley K."/>
            <person name="Petrosino J."/>
            <person name="Highlander S."/>
            <person name="Gibbs R."/>
        </authorList>
    </citation>
    <scope>NUCLEOTIDE SEQUENCE [LARGE SCALE GENOMIC DNA]</scope>
    <source>
        <strain evidence="1 2">DSM 3986</strain>
    </source>
</reference>
<proteinExistence type="predicted"/>
<accession>E6LLJ6</accession>
<protein>
    <submittedName>
        <fullName evidence="1">Uncharacterized protein</fullName>
    </submittedName>
</protein>
<gene>
    <name evidence="1" type="ORF">HMPREF0381_0831</name>
</gene>
<sequence length="46" mass="5206">MVKIVIGIPDEQSFIRMPVIRNYKFVIGTGFVFKGGDIKKVKIPLI</sequence>
<dbReference type="RefSeq" id="WP_008750600.1">
    <property type="nucleotide sequence ID" value="NZ_GL622296.1"/>
</dbReference>